<dbReference type="SUPFAM" id="SSF47413">
    <property type="entry name" value="lambda repressor-like DNA-binding domains"/>
    <property type="match status" value="1"/>
</dbReference>
<sequence>MNIKNKITLEAARRNAGYSQIDAAKLMGVHPQTISAWEKDSTNLSIPEANKIASIYKIPADMIFFGNRNEFIRNLRKRQLVKE</sequence>
<dbReference type="Proteomes" id="UP000051621">
    <property type="component" value="Unassembled WGS sequence"/>
</dbReference>
<dbReference type="InterPro" id="IPR001387">
    <property type="entry name" value="Cro/C1-type_HTH"/>
</dbReference>
<name>A0A0R1M385_9LACO</name>
<gene>
    <name evidence="3" type="ORF">FC81_GL000660</name>
</gene>
<protein>
    <recommendedName>
        <fullName evidence="2">HTH cro/C1-type domain-containing protein</fullName>
    </recommendedName>
</protein>
<evidence type="ECO:0000256" key="1">
    <source>
        <dbReference type="ARBA" id="ARBA00023125"/>
    </source>
</evidence>
<reference evidence="3 4" key="1">
    <citation type="journal article" date="2015" name="Genome Announc.">
        <title>Expanding the biotechnology potential of lactobacilli through comparative genomics of 213 strains and associated genera.</title>
        <authorList>
            <person name="Sun Z."/>
            <person name="Harris H.M."/>
            <person name="McCann A."/>
            <person name="Guo C."/>
            <person name="Argimon S."/>
            <person name="Zhang W."/>
            <person name="Yang X."/>
            <person name="Jeffery I.B."/>
            <person name="Cooney J.C."/>
            <person name="Kagawa T.F."/>
            <person name="Liu W."/>
            <person name="Song Y."/>
            <person name="Salvetti E."/>
            <person name="Wrobel A."/>
            <person name="Rasinkangas P."/>
            <person name="Parkhill J."/>
            <person name="Rea M.C."/>
            <person name="O'Sullivan O."/>
            <person name="Ritari J."/>
            <person name="Douillard F.P."/>
            <person name="Paul Ross R."/>
            <person name="Yang R."/>
            <person name="Briner A.E."/>
            <person name="Felis G.E."/>
            <person name="de Vos W.M."/>
            <person name="Barrangou R."/>
            <person name="Klaenhammer T.R."/>
            <person name="Caufield P.W."/>
            <person name="Cui Y."/>
            <person name="Zhang H."/>
            <person name="O'Toole P.W."/>
        </authorList>
    </citation>
    <scope>NUCLEOTIDE SEQUENCE [LARGE SCALE GENOMIC DNA]</scope>
    <source>
        <strain evidence="3 4">DSM 19910</strain>
    </source>
</reference>
<dbReference type="GO" id="GO:0003677">
    <property type="term" value="F:DNA binding"/>
    <property type="evidence" value="ECO:0007669"/>
    <property type="project" value="UniProtKB-KW"/>
</dbReference>
<dbReference type="PANTHER" id="PTHR46558:SF4">
    <property type="entry name" value="DNA-BIDING PHAGE PROTEIN"/>
    <property type="match status" value="1"/>
</dbReference>
<keyword evidence="4" id="KW-1185">Reference proteome</keyword>
<dbReference type="AlphaFoldDB" id="A0A0R1M385"/>
<organism evidence="3 4">
    <name type="scientific">Liquorilactobacillus capillatus DSM 19910</name>
    <dbReference type="NCBI Taxonomy" id="1423731"/>
    <lineage>
        <taxon>Bacteria</taxon>
        <taxon>Bacillati</taxon>
        <taxon>Bacillota</taxon>
        <taxon>Bacilli</taxon>
        <taxon>Lactobacillales</taxon>
        <taxon>Lactobacillaceae</taxon>
        <taxon>Liquorilactobacillus</taxon>
    </lineage>
</organism>
<proteinExistence type="predicted"/>
<evidence type="ECO:0000259" key="2">
    <source>
        <dbReference type="PROSITE" id="PS50943"/>
    </source>
</evidence>
<keyword evidence="1" id="KW-0238">DNA-binding</keyword>
<evidence type="ECO:0000313" key="3">
    <source>
        <dbReference type="EMBL" id="KRL02495.1"/>
    </source>
</evidence>
<dbReference type="RefSeq" id="WP_057742826.1">
    <property type="nucleotide sequence ID" value="NZ_AZEF01000012.1"/>
</dbReference>
<dbReference type="STRING" id="1423731.FC81_GL000660"/>
<accession>A0A0R1M385</accession>
<dbReference type="PATRIC" id="fig|1423731.3.peg.675"/>
<dbReference type="SMART" id="SM00530">
    <property type="entry name" value="HTH_XRE"/>
    <property type="match status" value="1"/>
</dbReference>
<dbReference type="Pfam" id="PF01381">
    <property type="entry name" value="HTH_3"/>
    <property type="match status" value="1"/>
</dbReference>
<dbReference type="PANTHER" id="PTHR46558">
    <property type="entry name" value="TRACRIPTIONAL REGULATORY PROTEIN-RELATED-RELATED"/>
    <property type="match status" value="1"/>
</dbReference>
<dbReference type="InterPro" id="IPR010982">
    <property type="entry name" value="Lambda_DNA-bd_dom_sf"/>
</dbReference>
<dbReference type="Gene3D" id="1.10.260.40">
    <property type="entry name" value="lambda repressor-like DNA-binding domains"/>
    <property type="match status" value="1"/>
</dbReference>
<dbReference type="OrthoDB" id="1798756at2"/>
<feature type="domain" description="HTH cro/C1-type" evidence="2">
    <location>
        <begin position="9"/>
        <end position="63"/>
    </location>
</feature>
<dbReference type="PROSITE" id="PS50943">
    <property type="entry name" value="HTH_CROC1"/>
    <property type="match status" value="1"/>
</dbReference>
<dbReference type="EMBL" id="AZEF01000012">
    <property type="protein sequence ID" value="KRL02495.1"/>
    <property type="molecule type" value="Genomic_DNA"/>
</dbReference>
<comment type="caution">
    <text evidence="3">The sequence shown here is derived from an EMBL/GenBank/DDBJ whole genome shotgun (WGS) entry which is preliminary data.</text>
</comment>
<dbReference type="CDD" id="cd00093">
    <property type="entry name" value="HTH_XRE"/>
    <property type="match status" value="1"/>
</dbReference>
<evidence type="ECO:0000313" key="4">
    <source>
        <dbReference type="Proteomes" id="UP000051621"/>
    </source>
</evidence>